<proteinExistence type="predicted"/>
<dbReference type="RefSeq" id="WP_084790760.1">
    <property type="nucleotide sequence ID" value="NZ_CP103305.1"/>
</dbReference>
<reference evidence="1" key="1">
    <citation type="submission" date="2022-08" db="EMBL/GenBank/DDBJ databases">
        <title>Dynamic responses of ammonia-oxidizing microbial communities induced by reactive oxygen species (ROS) in fluctuating redox aquifers.</title>
        <authorList>
            <person name="Wang P."/>
            <person name="Wang H."/>
        </authorList>
    </citation>
    <scope>NUCLEOTIDE SEQUENCE</scope>
    <source>
        <strain evidence="1">PLX03</strain>
    </source>
</reference>
<dbReference type="AlphaFoldDB" id="A0A977IC34"/>
<protein>
    <submittedName>
        <fullName evidence="1">Uncharacterized protein</fullName>
    </submittedName>
</protein>
<dbReference type="Proteomes" id="UP001059771">
    <property type="component" value="Chromosome"/>
</dbReference>
<evidence type="ECO:0000313" key="1">
    <source>
        <dbReference type="EMBL" id="UVS68249.1"/>
    </source>
</evidence>
<dbReference type="EMBL" id="CP103305">
    <property type="protein sequence ID" value="UVS68249.1"/>
    <property type="molecule type" value="Genomic_DNA"/>
</dbReference>
<gene>
    <name evidence="1" type="ORF">NWT39_10100</name>
</gene>
<dbReference type="GeneID" id="74947292"/>
<sequence length="83" mass="9049">MTSGAYYRQVKQCRDKAIAVLYSAILLQSSGALQPEALSAMARLADQLGVIFASEGSSDVFDQARMEDVMSVMDTLVKRVCKL</sequence>
<accession>A0A977IC34</accession>
<organism evidence="1">
    <name type="scientific">Nitrososphaera viennensis</name>
    <dbReference type="NCBI Taxonomy" id="1034015"/>
    <lineage>
        <taxon>Archaea</taxon>
        <taxon>Nitrososphaerota</taxon>
        <taxon>Nitrososphaeria</taxon>
        <taxon>Nitrososphaerales</taxon>
        <taxon>Nitrososphaeraceae</taxon>
        <taxon>Nitrososphaera</taxon>
    </lineage>
</organism>
<name>A0A977IC34_9ARCH</name>